<keyword evidence="1" id="KW-1133">Transmembrane helix</keyword>
<comment type="caution">
    <text evidence="2">The sequence shown here is derived from an EMBL/GenBank/DDBJ whole genome shotgun (WGS) entry which is preliminary data.</text>
</comment>
<name>A0ABU2NAI9_9PSEU</name>
<feature type="transmembrane region" description="Helical" evidence="1">
    <location>
        <begin position="101"/>
        <end position="118"/>
    </location>
</feature>
<protein>
    <submittedName>
        <fullName evidence="2">Uncharacterized protein</fullName>
    </submittedName>
</protein>
<evidence type="ECO:0000313" key="2">
    <source>
        <dbReference type="EMBL" id="MDT0350977.1"/>
    </source>
</evidence>
<dbReference type="RefSeq" id="WP_311557058.1">
    <property type="nucleotide sequence ID" value="NZ_JAVREJ010000010.1"/>
</dbReference>
<feature type="transmembrane region" description="Helical" evidence="1">
    <location>
        <begin position="75"/>
        <end position="95"/>
    </location>
</feature>
<feature type="transmembrane region" description="Helical" evidence="1">
    <location>
        <begin position="125"/>
        <end position="144"/>
    </location>
</feature>
<evidence type="ECO:0000313" key="3">
    <source>
        <dbReference type="Proteomes" id="UP001183202"/>
    </source>
</evidence>
<feature type="transmembrane region" description="Helical" evidence="1">
    <location>
        <begin position="156"/>
        <end position="176"/>
    </location>
</feature>
<sequence length="185" mass="18829">MGRYVRRQVEVPGSAVLALAGGAAWLMGSAALPSGTGTVVLALGIAVTVWLMMRATRTGGSARGARLDRERRRRVISLLVVGAGLVVVGSMLLRATGRAELTAPLTVAVCGALLLPLASLLDRRALLAVGAGLMLLGAGGAVLALNSAGTTESQGFVGLVGGVLLWVAAAQQAGLADELRERIRR</sequence>
<keyword evidence="3" id="KW-1185">Reference proteome</keyword>
<dbReference type="EMBL" id="JAVREJ010000010">
    <property type="protein sequence ID" value="MDT0350977.1"/>
    <property type="molecule type" value="Genomic_DNA"/>
</dbReference>
<proteinExistence type="predicted"/>
<accession>A0ABU2NAI9</accession>
<reference evidence="3" key="1">
    <citation type="submission" date="2023-07" db="EMBL/GenBank/DDBJ databases">
        <title>30 novel species of actinomycetes from the DSMZ collection.</title>
        <authorList>
            <person name="Nouioui I."/>
        </authorList>
    </citation>
    <scope>NUCLEOTIDE SEQUENCE [LARGE SCALE GENOMIC DNA]</scope>
    <source>
        <strain evidence="3">DSM 45834</strain>
    </source>
</reference>
<evidence type="ECO:0000256" key="1">
    <source>
        <dbReference type="SAM" id="Phobius"/>
    </source>
</evidence>
<organism evidence="2 3">
    <name type="scientific">Pseudonocardia charpentierae</name>
    <dbReference type="NCBI Taxonomy" id="3075545"/>
    <lineage>
        <taxon>Bacteria</taxon>
        <taxon>Bacillati</taxon>
        <taxon>Actinomycetota</taxon>
        <taxon>Actinomycetes</taxon>
        <taxon>Pseudonocardiales</taxon>
        <taxon>Pseudonocardiaceae</taxon>
        <taxon>Pseudonocardia</taxon>
    </lineage>
</organism>
<gene>
    <name evidence="2" type="ORF">RM445_15720</name>
</gene>
<keyword evidence="1" id="KW-0812">Transmembrane</keyword>
<dbReference type="Proteomes" id="UP001183202">
    <property type="component" value="Unassembled WGS sequence"/>
</dbReference>
<keyword evidence="1" id="KW-0472">Membrane</keyword>
<feature type="transmembrane region" description="Helical" evidence="1">
    <location>
        <begin position="12"/>
        <end position="32"/>
    </location>
</feature>
<feature type="transmembrane region" description="Helical" evidence="1">
    <location>
        <begin position="38"/>
        <end position="55"/>
    </location>
</feature>